<feature type="non-terminal residue" evidence="1">
    <location>
        <position position="1"/>
    </location>
</feature>
<dbReference type="InterPro" id="IPR036412">
    <property type="entry name" value="HAD-like_sf"/>
</dbReference>
<name>A0A0F9KAH2_9ZZZZ</name>
<dbReference type="NCBIfam" id="TIGR01686">
    <property type="entry name" value="FkbH"/>
    <property type="match status" value="1"/>
</dbReference>
<dbReference type="NCBIfam" id="TIGR01681">
    <property type="entry name" value="HAD-SF-IIIC"/>
    <property type="match status" value="1"/>
</dbReference>
<sequence length="438" mass="51916">CFSHENDSFNLILEQKIRSNNIEKLVLRISIEVKPKYNLYKFPINKFDLSYINYENTICLYPEHVGYRGRRLIFTWLDFIKYNDYNNTKKAPHAKMVKCIAWDLDNTIWDGILVNSDKNKLTLKSNVKYLIKALDKKGFLQTIVSKNNFEDGWDVIKKLKLKKYFIYPQINWREKSENLKKISKKININLDSFALIDDSSFERNEVETALPQVRIYSEKEIPKLIEYGEFNIPITKASKRRKLSYIANVERDKVLSSFSGSYEQFLKTCNMEMTIFIPKKESQILRCWELIQRSNQLNLSSNRYTKEEIYNLIANPKKLCLAFNCKDKFGDYGLVGFACIDESKENPIIQDFVISCRVALRKVEYTFFNWLALKEKNKNKRLLIANLKKTERNSPMFSVFKDLPFKTIKKEKKKVTMVFDLSKQIRLKKLIKINEELR</sequence>
<dbReference type="AlphaFoldDB" id="A0A0F9KAH2"/>
<accession>A0A0F9KAH2</accession>
<comment type="caution">
    <text evidence="1">The sequence shown here is derived from an EMBL/GenBank/DDBJ whole genome shotgun (WGS) entry which is preliminary data.</text>
</comment>
<gene>
    <name evidence="1" type="ORF">LCGC14_1659090</name>
</gene>
<protein>
    <recommendedName>
        <fullName evidence="2">HAD-IIIC family phosphatase</fullName>
    </recommendedName>
</protein>
<dbReference type="InterPro" id="IPR010033">
    <property type="entry name" value="HAD_SF_ppase_IIIC"/>
</dbReference>
<dbReference type="Gene3D" id="3.40.50.1000">
    <property type="entry name" value="HAD superfamily/HAD-like"/>
    <property type="match status" value="1"/>
</dbReference>
<dbReference type="EMBL" id="LAZR01014068">
    <property type="protein sequence ID" value="KKM19098.1"/>
    <property type="molecule type" value="Genomic_DNA"/>
</dbReference>
<dbReference type="SUPFAM" id="SSF56784">
    <property type="entry name" value="HAD-like"/>
    <property type="match status" value="1"/>
</dbReference>
<proteinExistence type="predicted"/>
<evidence type="ECO:0008006" key="2">
    <source>
        <dbReference type="Google" id="ProtNLM"/>
    </source>
</evidence>
<organism evidence="1">
    <name type="scientific">marine sediment metagenome</name>
    <dbReference type="NCBI Taxonomy" id="412755"/>
    <lineage>
        <taxon>unclassified sequences</taxon>
        <taxon>metagenomes</taxon>
        <taxon>ecological metagenomes</taxon>
    </lineage>
</organism>
<evidence type="ECO:0000313" key="1">
    <source>
        <dbReference type="EMBL" id="KKM19098.1"/>
    </source>
</evidence>
<dbReference type="InterPro" id="IPR010037">
    <property type="entry name" value="FkbH_domain"/>
</dbReference>
<reference evidence="1" key="1">
    <citation type="journal article" date="2015" name="Nature">
        <title>Complex archaea that bridge the gap between prokaryotes and eukaryotes.</title>
        <authorList>
            <person name="Spang A."/>
            <person name="Saw J.H."/>
            <person name="Jorgensen S.L."/>
            <person name="Zaremba-Niedzwiedzka K."/>
            <person name="Martijn J."/>
            <person name="Lind A.E."/>
            <person name="van Eijk R."/>
            <person name="Schleper C."/>
            <person name="Guy L."/>
            <person name="Ettema T.J."/>
        </authorList>
    </citation>
    <scope>NUCLEOTIDE SEQUENCE</scope>
</reference>
<dbReference type="InterPro" id="IPR023214">
    <property type="entry name" value="HAD_sf"/>
</dbReference>